<gene>
    <name evidence="1" type="ORF">JOC77_001088</name>
</gene>
<evidence type="ECO:0000313" key="2">
    <source>
        <dbReference type="Proteomes" id="UP000823486"/>
    </source>
</evidence>
<organism evidence="1 2">
    <name type="scientific">Peribacillus deserti</name>
    <dbReference type="NCBI Taxonomy" id="673318"/>
    <lineage>
        <taxon>Bacteria</taxon>
        <taxon>Bacillati</taxon>
        <taxon>Bacillota</taxon>
        <taxon>Bacilli</taxon>
        <taxon>Bacillales</taxon>
        <taxon>Bacillaceae</taxon>
        <taxon>Peribacillus</taxon>
    </lineage>
</organism>
<reference evidence="1 2" key="1">
    <citation type="submission" date="2021-01" db="EMBL/GenBank/DDBJ databases">
        <title>Genomic Encyclopedia of Type Strains, Phase IV (KMG-IV): sequencing the most valuable type-strain genomes for metagenomic binning, comparative biology and taxonomic classification.</title>
        <authorList>
            <person name="Goeker M."/>
        </authorList>
    </citation>
    <scope>NUCLEOTIDE SEQUENCE [LARGE SCALE GENOMIC DNA]</scope>
    <source>
        <strain evidence="1 2">DSM 105482</strain>
    </source>
</reference>
<evidence type="ECO:0008006" key="3">
    <source>
        <dbReference type="Google" id="ProtNLM"/>
    </source>
</evidence>
<sequence>MLKSGFYGKYQGIEYKIKLDMERNIKILTKEKAKTDETFKDAFSSGVYSKIVYPNELTDCVKIKTYGLIKGEKIYIRSEQNDMYLFNIGDWEIGDKLDLPELIEMLGKAGYLKVK</sequence>
<keyword evidence="2" id="KW-1185">Reference proteome</keyword>
<name>A0ABS2QEW4_9BACI</name>
<protein>
    <recommendedName>
        <fullName evidence="3">Phage protein</fullName>
    </recommendedName>
</protein>
<evidence type="ECO:0000313" key="1">
    <source>
        <dbReference type="EMBL" id="MBM7691681.1"/>
    </source>
</evidence>
<dbReference type="Proteomes" id="UP000823486">
    <property type="component" value="Unassembled WGS sequence"/>
</dbReference>
<proteinExistence type="predicted"/>
<dbReference type="RefSeq" id="WP_204539647.1">
    <property type="nucleotide sequence ID" value="NZ_JAFBFI010000003.1"/>
</dbReference>
<accession>A0ABS2QEW4</accession>
<comment type="caution">
    <text evidence="1">The sequence shown here is derived from an EMBL/GenBank/DDBJ whole genome shotgun (WGS) entry which is preliminary data.</text>
</comment>
<dbReference type="EMBL" id="JAFBFI010000003">
    <property type="protein sequence ID" value="MBM7691681.1"/>
    <property type="molecule type" value="Genomic_DNA"/>
</dbReference>